<dbReference type="InterPro" id="IPR011009">
    <property type="entry name" value="Kinase-like_dom_sf"/>
</dbReference>
<dbReference type="SUPFAM" id="SSF56112">
    <property type="entry name" value="Protein kinase-like (PK-like)"/>
    <property type="match status" value="1"/>
</dbReference>
<dbReference type="Gene3D" id="2.130.10.10">
    <property type="entry name" value="YVTN repeat-like/Quinoprotein amine dehydrogenase"/>
    <property type="match status" value="2"/>
</dbReference>
<keyword evidence="1 3" id="KW-0853">WD repeat</keyword>
<dbReference type="Proteomes" id="UP000621799">
    <property type="component" value="Unassembled WGS sequence"/>
</dbReference>
<evidence type="ECO:0000313" key="6">
    <source>
        <dbReference type="EMBL" id="MBE9041674.1"/>
    </source>
</evidence>
<dbReference type="InterPro" id="IPR015943">
    <property type="entry name" value="WD40/YVTN_repeat-like_dom_sf"/>
</dbReference>
<evidence type="ECO:0000256" key="2">
    <source>
        <dbReference type="ARBA" id="ARBA00022737"/>
    </source>
</evidence>
<feature type="repeat" description="WD" evidence="3">
    <location>
        <begin position="481"/>
        <end position="522"/>
    </location>
</feature>
<comment type="caution">
    <text evidence="6">The sequence shown here is derived from an EMBL/GenBank/DDBJ whole genome shotgun (WGS) entry which is preliminary data.</text>
</comment>
<dbReference type="PANTHER" id="PTHR22847:SF637">
    <property type="entry name" value="WD REPEAT DOMAIN 5B"/>
    <property type="match status" value="1"/>
</dbReference>
<evidence type="ECO:0000256" key="3">
    <source>
        <dbReference type="PROSITE-ProRule" id="PRU00221"/>
    </source>
</evidence>
<keyword evidence="2" id="KW-0677">Repeat</keyword>
<dbReference type="PROSITE" id="PS50294">
    <property type="entry name" value="WD_REPEATS_REGION"/>
    <property type="match status" value="1"/>
</dbReference>
<dbReference type="InterPro" id="IPR001680">
    <property type="entry name" value="WD40_rpt"/>
</dbReference>
<protein>
    <submittedName>
        <fullName evidence="6">PD40 domain-containing protein</fullName>
    </submittedName>
</protein>
<dbReference type="InterPro" id="IPR011047">
    <property type="entry name" value="Quinoprotein_ADH-like_sf"/>
</dbReference>
<reference evidence="6" key="1">
    <citation type="submission" date="2020-10" db="EMBL/GenBank/DDBJ databases">
        <authorList>
            <person name="Castelo-Branco R."/>
            <person name="Eusebio N."/>
            <person name="Adriana R."/>
            <person name="Vieira A."/>
            <person name="Brugerolle De Fraissinette N."/>
            <person name="Rezende De Castro R."/>
            <person name="Schneider M.P."/>
            <person name="Vasconcelos V."/>
            <person name="Leao P.N."/>
        </authorList>
    </citation>
    <scope>NUCLEOTIDE SEQUENCE</scope>
    <source>
        <strain evidence="6">LEGE 11467</strain>
    </source>
</reference>
<dbReference type="EMBL" id="JADEXN010000229">
    <property type="protein sequence ID" value="MBE9041674.1"/>
    <property type="molecule type" value="Genomic_DNA"/>
</dbReference>
<dbReference type="GO" id="GO:0004672">
    <property type="term" value="F:protein kinase activity"/>
    <property type="evidence" value="ECO:0007669"/>
    <property type="project" value="InterPro"/>
</dbReference>
<evidence type="ECO:0000313" key="7">
    <source>
        <dbReference type="Proteomes" id="UP000621799"/>
    </source>
</evidence>
<feature type="region of interest" description="Disordered" evidence="4">
    <location>
        <begin position="342"/>
        <end position="367"/>
    </location>
</feature>
<gene>
    <name evidence="6" type="ORF">IQ235_12875</name>
</gene>
<sequence>MQRQSNGQIITLNTELGGGGEGKIYALDRDSTLVAKVYHKPTSAAECKLKAMLLHPPYDPDAAANRVSIAWPVDLLIRGGKTVGFLMPRVDGMRAVHDFYNPKTRRDRCPFFNYLYLHRTAQNLAVAISRLHGCGYVVGDVNESNILVSKRALVTLVDTDSFQVRDRRSNAVYHCPVGKPEFTPPELQGKTFRNLKRTPEQDRFGLAVLIFQLLMEGTHPFAGVYTGRGDPPAIEVRIAAGHFPWGDCPADTLRERRVPYRPTPVAPAFEVLHPKLRRLFLQCFENGHRYPAARPDALAWVEALDVAQRELVTCSVNPQHRYGKHLSCCPWCDRTRQLGGRDPFPTQENLARSRRLPPPAPRRKVVRPEPVRSAVIPSITPIRPAVAFIPQFHSVPGTNVGGLWQQVVQCKNDLFAGCVVLLATAIGVVYWSAQSPQTTADGAAYLPGENGAAQNAVANISSDGISASGADDSPLVSIERLKVHGDRVEAVALATGGQIWASSSGDGTVKIGSVSQGKVTQSIEGDRLGAVAFGTDDRTLIGGTVGAVDVWQLPDGTLEDIKPVGLDEIQVAMVRSSGEIWVGGSLNGKLALWNASTQQVAQLSPNTGDRVAAWSRDGKTLATVGQGIQVWDLSTGKLHRTLEADVSDTIEAVALSPDGTIAASSRVDGNTIQFWAVETGNLLHEEPARNIGAIAWSPDGKSLIAGEKDGSIEIWQVRFD</sequence>
<name>A0A928VWM2_9CYAN</name>
<feature type="domain" description="Protein kinase" evidence="5">
    <location>
        <begin position="10"/>
        <end position="312"/>
    </location>
</feature>
<dbReference type="PROSITE" id="PS50011">
    <property type="entry name" value="PROTEIN_KINASE_DOM"/>
    <property type="match status" value="1"/>
</dbReference>
<evidence type="ECO:0000259" key="5">
    <source>
        <dbReference type="PROSITE" id="PS50011"/>
    </source>
</evidence>
<dbReference type="SMART" id="SM00320">
    <property type="entry name" value="WD40"/>
    <property type="match status" value="4"/>
</dbReference>
<dbReference type="AlphaFoldDB" id="A0A928VWM2"/>
<accession>A0A928VWM2</accession>
<dbReference type="PANTHER" id="PTHR22847">
    <property type="entry name" value="WD40 REPEAT PROTEIN"/>
    <property type="match status" value="1"/>
</dbReference>
<dbReference type="PROSITE" id="PS50082">
    <property type="entry name" value="WD_REPEATS_2"/>
    <property type="match status" value="2"/>
</dbReference>
<evidence type="ECO:0000256" key="1">
    <source>
        <dbReference type="ARBA" id="ARBA00022574"/>
    </source>
</evidence>
<dbReference type="InterPro" id="IPR000719">
    <property type="entry name" value="Prot_kinase_dom"/>
</dbReference>
<dbReference type="Gene3D" id="1.10.510.10">
    <property type="entry name" value="Transferase(Phosphotransferase) domain 1"/>
    <property type="match status" value="1"/>
</dbReference>
<dbReference type="SUPFAM" id="SSF50998">
    <property type="entry name" value="Quinoprotein alcohol dehydrogenase-like"/>
    <property type="match status" value="1"/>
</dbReference>
<organism evidence="6 7">
    <name type="scientific">Zarconia navalis LEGE 11467</name>
    <dbReference type="NCBI Taxonomy" id="1828826"/>
    <lineage>
        <taxon>Bacteria</taxon>
        <taxon>Bacillati</taxon>
        <taxon>Cyanobacteriota</taxon>
        <taxon>Cyanophyceae</taxon>
        <taxon>Oscillatoriophycideae</taxon>
        <taxon>Oscillatoriales</taxon>
        <taxon>Oscillatoriales incertae sedis</taxon>
        <taxon>Zarconia</taxon>
        <taxon>Zarconia navalis</taxon>
    </lineage>
</organism>
<feature type="repeat" description="WD" evidence="3">
    <location>
        <begin position="684"/>
        <end position="720"/>
    </location>
</feature>
<proteinExistence type="predicted"/>
<keyword evidence="7" id="KW-1185">Reference proteome</keyword>
<evidence type="ECO:0000256" key="4">
    <source>
        <dbReference type="SAM" id="MobiDB-lite"/>
    </source>
</evidence>
<dbReference type="Pfam" id="PF00400">
    <property type="entry name" value="WD40"/>
    <property type="match status" value="2"/>
</dbReference>
<dbReference type="GO" id="GO:0005524">
    <property type="term" value="F:ATP binding"/>
    <property type="evidence" value="ECO:0007669"/>
    <property type="project" value="InterPro"/>
</dbReference>